<organism evidence="1 2">
    <name type="scientific">Paenibacillus uliginis N3/975</name>
    <dbReference type="NCBI Taxonomy" id="1313296"/>
    <lineage>
        <taxon>Bacteria</taxon>
        <taxon>Bacillati</taxon>
        <taxon>Bacillota</taxon>
        <taxon>Bacilli</taxon>
        <taxon>Bacillales</taxon>
        <taxon>Paenibacillaceae</taxon>
        <taxon>Paenibacillus</taxon>
    </lineage>
</organism>
<keyword evidence="2" id="KW-1185">Reference proteome</keyword>
<dbReference type="RefSeq" id="WP_208914773.1">
    <property type="nucleotide sequence ID" value="NZ_LT840184.1"/>
</dbReference>
<evidence type="ECO:0008006" key="3">
    <source>
        <dbReference type="Google" id="ProtNLM"/>
    </source>
</evidence>
<dbReference type="EMBL" id="LT840184">
    <property type="protein sequence ID" value="SMF87864.1"/>
    <property type="molecule type" value="Genomic_DNA"/>
</dbReference>
<dbReference type="AlphaFoldDB" id="A0A1X7HJV7"/>
<proteinExistence type="predicted"/>
<accession>A0A1X7HJV7</accession>
<protein>
    <recommendedName>
        <fullName evidence="3">Thymidylate kinase</fullName>
    </recommendedName>
</protein>
<dbReference type="InterPro" id="IPR027417">
    <property type="entry name" value="P-loop_NTPase"/>
</dbReference>
<reference evidence="2" key="1">
    <citation type="submission" date="2017-04" db="EMBL/GenBank/DDBJ databases">
        <authorList>
            <person name="Varghese N."/>
            <person name="Submissions S."/>
        </authorList>
    </citation>
    <scope>NUCLEOTIDE SEQUENCE [LARGE SCALE GENOMIC DNA]</scope>
    <source>
        <strain evidence="2">N3/975</strain>
    </source>
</reference>
<evidence type="ECO:0000313" key="2">
    <source>
        <dbReference type="Proteomes" id="UP000192940"/>
    </source>
</evidence>
<name>A0A1X7HJV7_9BACL</name>
<sequence>MHIRGIILEGYSNSGKTSLLRTIKLMMSQDESAERSLIVLGEHYSQVLNNVNGDFLSLGRSDHIKLLQERAEMLKRLNEWAIGLGPFSRKSRGLFFVLERFHLNHRVAFSDTLSNEIVELEQNLVVLNAKCALLTISDDIVEERIMSRDAGLWKGKPKEEIINACNELVETQKLLREQVKLSKVPSIEINTDSKEWDKYAKQIIEYTDLEG</sequence>
<gene>
    <name evidence="1" type="ORF">SAMN05661091_3979</name>
</gene>
<dbReference type="SUPFAM" id="SSF52540">
    <property type="entry name" value="P-loop containing nucleoside triphosphate hydrolases"/>
    <property type="match status" value="1"/>
</dbReference>
<dbReference type="Proteomes" id="UP000192940">
    <property type="component" value="Chromosome I"/>
</dbReference>
<dbReference type="Gene3D" id="3.40.50.300">
    <property type="entry name" value="P-loop containing nucleotide triphosphate hydrolases"/>
    <property type="match status" value="1"/>
</dbReference>
<evidence type="ECO:0000313" key="1">
    <source>
        <dbReference type="EMBL" id="SMF87864.1"/>
    </source>
</evidence>